<sequence>MFTNFAWEEAYKRTWEIPTEKSTRKQSYTIKKDKEHRKGVIRHLHIILDSSERIDSDGFLPNYRIKIIEALNLFIPHFFQENPISLLSFTVARDTFDYFVAKENFDPKEMLQKMGKGYFDLQESLKESFSKIGESKYLKEILIITESVSFRNITSLQSIFDKSKQLSIKINVINLCAEVTLLKKLAENTNGKYFVPLEFEHFKIILLDFCKPSNISTTIFNLLKFGFPTAVNEESVCACHLIVTDSGYVCPVCSTKYCNLPSECICGLVLVSLLNLYKSMYHHYLLTDFLLDTSGKCFVCSNLSHSKCTKCKTLFCKSCDEFMHEYINFCICCEK</sequence>
<reference evidence="2 3" key="2">
    <citation type="submission" date="2014-03" db="EMBL/GenBank/DDBJ databases">
        <title>The Genome Sequence of Anncaliia algerae insect isolate PRA339.</title>
        <authorList>
            <consortium name="The Broad Institute Genome Sequencing Platform"/>
            <consortium name="The Broad Institute Genome Sequencing Center for Infectious Disease"/>
            <person name="Cuomo C."/>
            <person name="Becnel J."/>
            <person name="Sanscrainte N."/>
            <person name="Walker B."/>
            <person name="Young S.K."/>
            <person name="Zeng Q."/>
            <person name="Gargeya S."/>
            <person name="Fitzgerald M."/>
            <person name="Haas B."/>
            <person name="Abouelleil A."/>
            <person name="Alvarado L."/>
            <person name="Arachchi H.M."/>
            <person name="Berlin A.M."/>
            <person name="Chapman S.B."/>
            <person name="Dewar J."/>
            <person name="Goldberg J."/>
            <person name="Griggs A."/>
            <person name="Gujja S."/>
            <person name="Hansen M."/>
            <person name="Howarth C."/>
            <person name="Imamovic A."/>
            <person name="Larimer J."/>
            <person name="McCowan C."/>
            <person name="Murphy C."/>
            <person name="Neiman D."/>
            <person name="Pearson M."/>
            <person name="Priest M."/>
            <person name="Roberts A."/>
            <person name="Saif S."/>
            <person name="Shea T."/>
            <person name="Sisk P."/>
            <person name="Sykes S."/>
            <person name="Wortman J."/>
            <person name="Nusbaum C."/>
            <person name="Birren B."/>
        </authorList>
    </citation>
    <scope>NUCLEOTIDE SEQUENCE [LARGE SCALE GENOMIC DNA]</scope>
    <source>
        <strain evidence="2 3">PRA339</strain>
    </source>
</reference>
<dbReference type="Pfam" id="PF04056">
    <property type="entry name" value="Ssl1"/>
    <property type="match status" value="1"/>
</dbReference>
<dbReference type="HOGENOM" id="CLU_028556_0_0_1"/>
<dbReference type="STRING" id="1288291.A0A059EZ14"/>
<dbReference type="OrthoDB" id="284275at2759"/>
<dbReference type="GO" id="GO:0008270">
    <property type="term" value="F:zinc ion binding"/>
    <property type="evidence" value="ECO:0007669"/>
    <property type="project" value="InterPro"/>
</dbReference>
<dbReference type="InterPro" id="IPR007198">
    <property type="entry name" value="Ssl1-like"/>
</dbReference>
<dbReference type="AlphaFoldDB" id="A0A059EZ14"/>
<dbReference type="SUPFAM" id="SSF53300">
    <property type="entry name" value="vWA-like"/>
    <property type="match status" value="1"/>
</dbReference>
<evidence type="ECO:0000259" key="1">
    <source>
        <dbReference type="SMART" id="SM01047"/>
    </source>
</evidence>
<evidence type="ECO:0000313" key="3">
    <source>
        <dbReference type="Proteomes" id="UP000030655"/>
    </source>
</evidence>
<name>A0A059EZ14_9MICR</name>
<dbReference type="PANTHER" id="PTHR12695:SF2">
    <property type="entry name" value="GENERAL TRANSCRIPTION FACTOR IIH SUBUNIT 2-RELATED"/>
    <property type="match status" value="1"/>
</dbReference>
<dbReference type="GO" id="GO:0006357">
    <property type="term" value="P:regulation of transcription by RNA polymerase II"/>
    <property type="evidence" value="ECO:0007669"/>
    <property type="project" value="TreeGrafter"/>
</dbReference>
<dbReference type="EMBL" id="KK365189">
    <property type="protein sequence ID" value="KCZ80298.1"/>
    <property type="molecule type" value="Genomic_DNA"/>
</dbReference>
<dbReference type="GO" id="GO:0006289">
    <property type="term" value="P:nucleotide-excision repair"/>
    <property type="evidence" value="ECO:0007669"/>
    <property type="project" value="TreeGrafter"/>
</dbReference>
<dbReference type="Gene3D" id="3.40.50.410">
    <property type="entry name" value="von Willebrand factor, type A domain"/>
    <property type="match status" value="1"/>
</dbReference>
<accession>A0A059EZ14</accession>
<dbReference type="GO" id="GO:0005675">
    <property type="term" value="C:transcription factor TFIIH holo complex"/>
    <property type="evidence" value="ECO:0007669"/>
    <property type="project" value="TreeGrafter"/>
</dbReference>
<dbReference type="Proteomes" id="UP000030655">
    <property type="component" value="Unassembled WGS sequence"/>
</dbReference>
<evidence type="ECO:0000313" key="2">
    <source>
        <dbReference type="EMBL" id="KCZ80298.1"/>
    </source>
</evidence>
<proteinExistence type="predicted"/>
<reference evidence="3" key="1">
    <citation type="submission" date="2013-02" db="EMBL/GenBank/DDBJ databases">
        <authorList>
            <consortium name="The Broad Institute Genome Sequencing Platform"/>
            <person name="Cuomo C."/>
            <person name="Becnel J."/>
            <person name="Sanscrainte N."/>
            <person name="Walker B."/>
            <person name="Young S.K."/>
            <person name="Zeng Q."/>
            <person name="Gargeya S."/>
            <person name="Fitzgerald M."/>
            <person name="Haas B."/>
            <person name="Abouelleil A."/>
            <person name="Alvarado L."/>
            <person name="Arachchi H.M."/>
            <person name="Berlin A.M."/>
            <person name="Chapman S.B."/>
            <person name="Dewar J."/>
            <person name="Goldberg J."/>
            <person name="Griggs A."/>
            <person name="Gujja S."/>
            <person name="Hansen M."/>
            <person name="Howarth C."/>
            <person name="Imamovic A."/>
            <person name="Larimer J."/>
            <person name="McCowan C."/>
            <person name="Murphy C."/>
            <person name="Neiman D."/>
            <person name="Pearson M."/>
            <person name="Priest M."/>
            <person name="Roberts A."/>
            <person name="Saif S."/>
            <person name="Shea T."/>
            <person name="Sisk P."/>
            <person name="Sykes S."/>
            <person name="Wortman J."/>
            <person name="Nusbaum C."/>
            <person name="Birren B."/>
        </authorList>
    </citation>
    <scope>NUCLEOTIDE SEQUENCE [LARGE SCALE GENOMIC DNA]</scope>
    <source>
        <strain evidence="3">PRA339</strain>
    </source>
</reference>
<gene>
    <name evidence="2" type="ORF">H312_02300</name>
</gene>
<dbReference type="SUPFAM" id="SSF57889">
    <property type="entry name" value="Cysteine-rich domain"/>
    <property type="match status" value="1"/>
</dbReference>
<dbReference type="InterPro" id="IPR036465">
    <property type="entry name" value="vWFA_dom_sf"/>
</dbReference>
<protein>
    <recommendedName>
        <fullName evidence="1">TFIIH C1-like domain-containing protein</fullName>
    </recommendedName>
</protein>
<keyword evidence="3" id="KW-1185">Reference proteome</keyword>
<dbReference type="SMART" id="SM01047">
    <property type="entry name" value="C1_4"/>
    <property type="match status" value="1"/>
</dbReference>
<dbReference type="PANTHER" id="PTHR12695">
    <property type="entry name" value="GENERAL TRANSCRIPTION FACTOR IIH SUBUNIT 2"/>
    <property type="match status" value="1"/>
</dbReference>
<dbReference type="InterPro" id="IPR046349">
    <property type="entry name" value="C1-like_sf"/>
</dbReference>
<dbReference type="VEuPathDB" id="MicrosporidiaDB:H312_02300"/>
<feature type="domain" description="TFIIH C1-like" evidence="1">
    <location>
        <begin position="296"/>
        <end position="335"/>
    </location>
</feature>
<dbReference type="InterPro" id="IPR004595">
    <property type="entry name" value="TFIIH_C1-like_dom"/>
</dbReference>
<organism evidence="2 3">
    <name type="scientific">Anncaliia algerae PRA339</name>
    <dbReference type="NCBI Taxonomy" id="1288291"/>
    <lineage>
        <taxon>Eukaryota</taxon>
        <taxon>Fungi</taxon>
        <taxon>Fungi incertae sedis</taxon>
        <taxon>Microsporidia</taxon>
        <taxon>Tubulinosematoidea</taxon>
        <taxon>Tubulinosematidae</taxon>
        <taxon>Anncaliia</taxon>
    </lineage>
</organism>